<feature type="compositionally biased region" description="Polar residues" evidence="1">
    <location>
        <begin position="460"/>
        <end position="474"/>
    </location>
</feature>
<protein>
    <submittedName>
        <fullName evidence="2">Uncharacterized protein</fullName>
    </submittedName>
</protein>
<gene>
    <name evidence="2" type="ORF">H6P81_006107</name>
</gene>
<dbReference type="EMBL" id="JAINDJ010000003">
    <property type="protein sequence ID" value="KAG9453203.1"/>
    <property type="molecule type" value="Genomic_DNA"/>
</dbReference>
<comment type="caution">
    <text evidence="2">The sequence shown here is derived from an EMBL/GenBank/DDBJ whole genome shotgun (WGS) entry which is preliminary data.</text>
</comment>
<proteinExistence type="predicted"/>
<organism evidence="2 3">
    <name type="scientific">Aristolochia fimbriata</name>
    <name type="common">White veined hardy Dutchman's pipe vine</name>
    <dbReference type="NCBI Taxonomy" id="158543"/>
    <lineage>
        <taxon>Eukaryota</taxon>
        <taxon>Viridiplantae</taxon>
        <taxon>Streptophyta</taxon>
        <taxon>Embryophyta</taxon>
        <taxon>Tracheophyta</taxon>
        <taxon>Spermatophyta</taxon>
        <taxon>Magnoliopsida</taxon>
        <taxon>Magnoliidae</taxon>
        <taxon>Piperales</taxon>
        <taxon>Aristolochiaceae</taxon>
        <taxon>Aristolochia</taxon>
    </lineage>
</organism>
<evidence type="ECO:0000313" key="2">
    <source>
        <dbReference type="EMBL" id="KAG9453203.1"/>
    </source>
</evidence>
<feature type="compositionally biased region" description="Polar residues" evidence="1">
    <location>
        <begin position="158"/>
        <end position="175"/>
    </location>
</feature>
<feature type="region of interest" description="Disordered" evidence="1">
    <location>
        <begin position="99"/>
        <end position="122"/>
    </location>
</feature>
<feature type="compositionally biased region" description="Basic and acidic residues" evidence="1">
    <location>
        <begin position="143"/>
        <end position="154"/>
    </location>
</feature>
<keyword evidence="3" id="KW-1185">Reference proteome</keyword>
<reference evidence="2 3" key="1">
    <citation type="submission" date="2021-07" db="EMBL/GenBank/DDBJ databases">
        <title>The Aristolochia fimbriata genome: insights into angiosperm evolution, floral development and chemical biosynthesis.</title>
        <authorList>
            <person name="Jiao Y."/>
        </authorList>
    </citation>
    <scope>NUCLEOTIDE SEQUENCE [LARGE SCALE GENOMIC DNA]</scope>
    <source>
        <strain evidence="2">IBCAS-2021</strain>
        <tissue evidence="2">Leaf</tissue>
    </source>
</reference>
<name>A0AAV7EWK8_ARIFI</name>
<evidence type="ECO:0000256" key="1">
    <source>
        <dbReference type="SAM" id="MobiDB-lite"/>
    </source>
</evidence>
<sequence length="474" mass="49273">MDSNLGGKWEGNFSPPNWWAWADPLINGEILWSPLTSNKGWIEGCARALISAFISASPRGPVSGLQTKKARGPTRLSESDGGVEAAAWNVTAYWGLEGGGKLESPSAKGEARAGSRGPKKEEGRFIMVQGLISYNIPYDMTEKKSSNTRAKEGGGSHNLFSEASPTLTLLASSQRQEVEEDDDRGTDLRMGSKGSAAAITSTLPEGVHSSLPAVSPATVSSGPTPAVSTGPVPVQQATPAAGPVPIQQSYSTTPIQIQPIQQLVCLKAEPVVDDRRIEYVAVRRPLATRRPSTSAPADTSEADIKKKRKRATSTTYYGVQNQLPIQAKGTVSSGLAPIGTASAQGIVPMWVSGVGGGARVISPGTLATGTIFMVPPSSAIAGPSNQPQFFTFPASPSPLINLSARPISTVFSAVPGINLATAVEIQSPSVSTPSLAAATPTAGAVGGPQMAKDSQEHQFMASSGSQQQSHNPNK</sequence>
<accession>A0AAV7EWK8</accession>
<dbReference type="Proteomes" id="UP000825729">
    <property type="component" value="Unassembled WGS sequence"/>
</dbReference>
<feature type="compositionally biased region" description="Basic and acidic residues" evidence="1">
    <location>
        <begin position="109"/>
        <end position="122"/>
    </location>
</feature>
<feature type="region of interest" description="Disordered" evidence="1">
    <location>
        <begin position="288"/>
        <end position="311"/>
    </location>
</feature>
<feature type="compositionally biased region" description="Polar residues" evidence="1">
    <location>
        <begin position="217"/>
        <end position="227"/>
    </location>
</feature>
<evidence type="ECO:0000313" key="3">
    <source>
        <dbReference type="Proteomes" id="UP000825729"/>
    </source>
</evidence>
<feature type="compositionally biased region" description="Low complexity" evidence="1">
    <location>
        <begin position="431"/>
        <end position="443"/>
    </location>
</feature>
<feature type="region of interest" description="Disordered" evidence="1">
    <location>
        <begin position="143"/>
        <end position="245"/>
    </location>
</feature>
<feature type="region of interest" description="Disordered" evidence="1">
    <location>
        <begin position="61"/>
        <end position="80"/>
    </location>
</feature>
<feature type="region of interest" description="Disordered" evidence="1">
    <location>
        <begin position="431"/>
        <end position="474"/>
    </location>
</feature>
<dbReference type="AlphaFoldDB" id="A0AAV7EWK8"/>